<dbReference type="Proteomes" id="UP000838763">
    <property type="component" value="Unassembled WGS sequence"/>
</dbReference>
<dbReference type="OrthoDB" id="5772781at2759"/>
<comment type="caution">
    <text evidence="1">The sequence shown here is derived from an EMBL/GenBank/DDBJ whole genome shotgun (WGS) entry which is preliminary data.</text>
</comment>
<protein>
    <recommendedName>
        <fullName evidence="3">Protein-ribulosamine 3-kinase</fullName>
    </recommendedName>
</protein>
<dbReference type="AlphaFoldDB" id="A0A9P1HDL9"/>
<dbReference type="Gene3D" id="3.90.1200.10">
    <property type="match status" value="1"/>
</dbReference>
<proteinExistence type="predicted"/>
<keyword evidence="2" id="KW-1185">Reference proteome</keyword>
<accession>A0A9P1HDL9</accession>
<dbReference type="Pfam" id="PF03881">
    <property type="entry name" value="Fructosamin_kin"/>
    <property type="match status" value="1"/>
</dbReference>
<name>A0A9P1HDL9_9PEZI</name>
<dbReference type="InterPro" id="IPR016477">
    <property type="entry name" value="Fructo-/Ketosamine-3-kinase"/>
</dbReference>
<evidence type="ECO:0000313" key="2">
    <source>
        <dbReference type="Proteomes" id="UP000838763"/>
    </source>
</evidence>
<sequence length="182" mass="20607">MTQPDSTEYLRFGTTNLDPAVLKHLPPKCKVVSTEAHGVSFWATTGRINVELQDGSPKSFFMKILAREDGESMARGEFISMSKIAEPIAWGKFESVVDTAFFLCEFREMTDDMPEPEKFAASLSKLHQKSVSPNGKFGFEVPTYAGNLPQYVSWEDSWEVFFTKSLKNALDLFKRTRFLQAN</sequence>
<reference evidence="1" key="1">
    <citation type="submission" date="2022-11" db="EMBL/GenBank/DDBJ databases">
        <authorList>
            <person name="Scott C."/>
            <person name="Bruce N."/>
        </authorList>
    </citation>
    <scope>NUCLEOTIDE SEQUENCE</scope>
</reference>
<evidence type="ECO:0008006" key="3">
    <source>
        <dbReference type="Google" id="ProtNLM"/>
    </source>
</evidence>
<dbReference type="PANTHER" id="PTHR12149:SF8">
    <property type="entry name" value="PROTEIN-RIBULOSAMINE 3-KINASE"/>
    <property type="match status" value="1"/>
</dbReference>
<gene>
    <name evidence="1" type="ORF">PPNO1_LOCUS9391</name>
</gene>
<dbReference type="PANTHER" id="PTHR12149">
    <property type="entry name" value="FRUCTOSAMINE 3 KINASE-RELATED PROTEIN"/>
    <property type="match status" value="1"/>
</dbReference>
<dbReference type="EMBL" id="CALLCH030000020">
    <property type="protein sequence ID" value="CAI4219845.1"/>
    <property type="molecule type" value="Genomic_DNA"/>
</dbReference>
<organism evidence="1 2">
    <name type="scientific">Parascedosporium putredinis</name>
    <dbReference type="NCBI Taxonomy" id="1442378"/>
    <lineage>
        <taxon>Eukaryota</taxon>
        <taxon>Fungi</taxon>
        <taxon>Dikarya</taxon>
        <taxon>Ascomycota</taxon>
        <taxon>Pezizomycotina</taxon>
        <taxon>Sordariomycetes</taxon>
        <taxon>Hypocreomycetidae</taxon>
        <taxon>Microascales</taxon>
        <taxon>Microascaceae</taxon>
        <taxon>Parascedosporium</taxon>
    </lineage>
</organism>
<evidence type="ECO:0000313" key="1">
    <source>
        <dbReference type="EMBL" id="CAI4219845.1"/>
    </source>
</evidence>